<organism evidence="2 3">
    <name type="scientific">Candidatus Scalindua rubra</name>
    <dbReference type="NCBI Taxonomy" id="1872076"/>
    <lineage>
        <taxon>Bacteria</taxon>
        <taxon>Pseudomonadati</taxon>
        <taxon>Planctomycetota</taxon>
        <taxon>Candidatus Brocadiia</taxon>
        <taxon>Candidatus Brocadiales</taxon>
        <taxon>Candidatus Scalinduaceae</taxon>
        <taxon>Candidatus Scalindua</taxon>
    </lineage>
</organism>
<evidence type="ECO:0000313" key="3">
    <source>
        <dbReference type="Proteomes" id="UP000094056"/>
    </source>
</evidence>
<sequence>MSIKLIEKNKEKISEIEKERKRLIKFLVSDCKLVEGSLRKSLIRCGRQGCHCEKEPIHPITRISRWVNGKLKNKIVRVADREWVKSLSDNYKKNKKALSDLVKLNEKEREIIKTVIKLKTLKYE</sequence>
<name>A0A1E3XEQ7_9BACT</name>
<proteinExistence type="predicted"/>
<gene>
    <name evidence="2" type="ORF">SCARUB_00790</name>
</gene>
<dbReference type="EMBL" id="MAYW01000013">
    <property type="protein sequence ID" value="ODS34117.1"/>
    <property type="molecule type" value="Genomic_DNA"/>
</dbReference>
<reference evidence="2 3" key="1">
    <citation type="submission" date="2016-07" db="EMBL/GenBank/DDBJ databases">
        <title>Draft genome of Scalindua rubra, obtained from a brine-seawater interface in the Red Sea, sheds light on salt adaptation in anammox bacteria.</title>
        <authorList>
            <person name="Speth D.R."/>
            <person name="Lagkouvardos I."/>
            <person name="Wang Y."/>
            <person name="Qian P.-Y."/>
            <person name="Dutilh B.E."/>
            <person name="Jetten M.S."/>
        </authorList>
    </citation>
    <scope>NUCLEOTIDE SEQUENCE [LARGE SCALE GENOMIC DNA]</scope>
    <source>
        <strain evidence="2">BSI-1</strain>
    </source>
</reference>
<feature type="domain" description="DUF6788" evidence="1">
    <location>
        <begin position="14"/>
        <end position="85"/>
    </location>
</feature>
<dbReference type="AlphaFoldDB" id="A0A1E3XEQ7"/>
<dbReference type="Proteomes" id="UP000094056">
    <property type="component" value="Unassembled WGS sequence"/>
</dbReference>
<comment type="caution">
    <text evidence="2">The sequence shown here is derived from an EMBL/GenBank/DDBJ whole genome shotgun (WGS) entry which is preliminary data.</text>
</comment>
<dbReference type="InterPro" id="IPR046738">
    <property type="entry name" value="DUF6788"/>
</dbReference>
<dbReference type="Pfam" id="PF20586">
    <property type="entry name" value="DUF6788"/>
    <property type="match status" value="1"/>
</dbReference>
<evidence type="ECO:0000259" key="1">
    <source>
        <dbReference type="Pfam" id="PF20586"/>
    </source>
</evidence>
<evidence type="ECO:0000313" key="2">
    <source>
        <dbReference type="EMBL" id="ODS34117.1"/>
    </source>
</evidence>
<protein>
    <recommendedName>
        <fullName evidence="1">DUF6788 domain-containing protein</fullName>
    </recommendedName>
</protein>
<accession>A0A1E3XEQ7</accession>